<keyword evidence="8" id="KW-1185">Reference proteome</keyword>
<comment type="caution">
    <text evidence="7">The sequence shown here is derived from an EMBL/GenBank/DDBJ whole genome shotgun (WGS) entry which is preliminary data.</text>
</comment>
<keyword evidence="2" id="KW-0732">Signal</keyword>
<evidence type="ECO:0000259" key="6">
    <source>
        <dbReference type="Pfam" id="PF08386"/>
    </source>
</evidence>
<sequence length="510" mass="55103">MSTGDTDAERRSGRARWRAVGWLLAVIVLVAVAPVLAGDRMRIPFYSQELDWALCNTPSVDSPGVECADVVVPLDYSDPDGRTLTVVISRVPATDPDRRRGILMSNPGGPGAAGLDSPALLGDVLSPDVLAQYDLIGMDPRGIGASDPAPPCGWPVSEAVRSAGPTPAGFDEEVLFAGELAAACLDGDIQKLRHLTTRNTARDMDLVRAVLGEEKINYFGLSYGTYLGAVFTEMFPHRSDRIVLDSAIDPDRYWTGLVQDWGPADEIAFDDWARWVAARHTTYRLGATAPEVRATVDGLYQQTAREPIVVDGYPIDDHIFPFILHNLLRSYQVNETLAATVRDIAAATAGDTRSSAESGLADLLEALFTGENSELMFVACGDADAPDDPQWYRRNIEATRATQPLFGALANNIQPCASWPPPVEPATVVRNEVPVLIAQATGDPRTPYGEAVQLHRHLSGSRLVTLRDVRIHLTFRPGLSSCVNNAINGYLGTGQLPATDIVCTPNQPAR</sequence>
<evidence type="ECO:0000256" key="3">
    <source>
        <dbReference type="ARBA" id="ARBA00022801"/>
    </source>
</evidence>
<keyword evidence="4" id="KW-0472">Membrane</keyword>
<feature type="transmembrane region" description="Helical" evidence="4">
    <location>
        <begin position="19"/>
        <end position="37"/>
    </location>
</feature>
<dbReference type="InterPro" id="IPR013595">
    <property type="entry name" value="Pept_S33_TAP-like_C"/>
</dbReference>
<comment type="similarity">
    <text evidence="1">Belongs to the peptidase S33 family.</text>
</comment>
<dbReference type="Pfam" id="PF08386">
    <property type="entry name" value="Abhydrolase_4"/>
    <property type="match status" value="1"/>
</dbReference>
<name>A0A846YGT5_9NOCA</name>
<dbReference type="Proteomes" id="UP000570678">
    <property type="component" value="Unassembled WGS sequence"/>
</dbReference>
<keyword evidence="4" id="KW-1133">Transmembrane helix</keyword>
<proteinExistence type="inferred from homology"/>
<dbReference type="GO" id="GO:0016787">
    <property type="term" value="F:hydrolase activity"/>
    <property type="evidence" value="ECO:0007669"/>
    <property type="project" value="UniProtKB-KW"/>
</dbReference>
<reference evidence="7 8" key="1">
    <citation type="submission" date="2020-04" db="EMBL/GenBank/DDBJ databases">
        <title>MicrobeNet Type strains.</title>
        <authorList>
            <person name="Nicholson A.C."/>
        </authorList>
    </citation>
    <scope>NUCLEOTIDE SEQUENCE [LARGE SCALE GENOMIC DNA]</scope>
    <source>
        <strain evidence="7 8">JCM 3332</strain>
    </source>
</reference>
<evidence type="ECO:0000256" key="2">
    <source>
        <dbReference type="ARBA" id="ARBA00022729"/>
    </source>
</evidence>
<protein>
    <submittedName>
        <fullName evidence="7">Alpha/beta hydrolase</fullName>
    </submittedName>
</protein>
<evidence type="ECO:0000313" key="8">
    <source>
        <dbReference type="Proteomes" id="UP000570678"/>
    </source>
</evidence>
<dbReference type="RefSeq" id="WP_062977538.1">
    <property type="nucleotide sequence ID" value="NZ_JAAXOT010000005.1"/>
</dbReference>
<dbReference type="PANTHER" id="PTHR43248">
    <property type="entry name" value="2-SUCCINYL-6-HYDROXY-2,4-CYCLOHEXADIENE-1-CARBOXYLATE SYNTHASE"/>
    <property type="match status" value="1"/>
</dbReference>
<dbReference type="SUPFAM" id="SSF53474">
    <property type="entry name" value="alpha/beta-Hydrolases"/>
    <property type="match status" value="1"/>
</dbReference>
<dbReference type="InterPro" id="IPR000073">
    <property type="entry name" value="AB_hydrolase_1"/>
</dbReference>
<keyword evidence="4" id="KW-0812">Transmembrane</keyword>
<dbReference type="EMBL" id="JAAXOT010000005">
    <property type="protein sequence ID" value="NKY56940.1"/>
    <property type="molecule type" value="Genomic_DNA"/>
</dbReference>
<dbReference type="Pfam" id="PF00561">
    <property type="entry name" value="Abhydrolase_1"/>
    <property type="match status" value="1"/>
</dbReference>
<dbReference type="PANTHER" id="PTHR43248:SF29">
    <property type="entry name" value="TRIPEPTIDYL AMINOPEPTIDASE"/>
    <property type="match status" value="1"/>
</dbReference>
<evidence type="ECO:0000313" key="7">
    <source>
        <dbReference type="EMBL" id="NKY56940.1"/>
    </source>
</evidence>
<keyword evidence="3 7" id="KW-0378">Hydrolase</keyword>
<organism evidence="7 8">
    <name type="scientific">Nocardia flavorosea</name>
    <dbReference type="NCBI Taxonomy" id="53429"/>
    <lineage>
        <taxon>Bacteria</taxon>
        <taxon>Bacillati</taxon>
        <taxon>Actinomycetota</taxon>
        <taxon>Actinomycetes</taxon>
        <taxon>Mycobacteriales</taxon>
        <taxon>Nocardiaceae</taxon>
        <taxon>Nocardia</taxon>
    </lineage>
</organism>
<dbReference type="AlphaFoldDB" id="A0A846YGT5"/>
<evidence type="ECO:0000256" key="1">
    <source>
        <dbReference type="ARBA" id="ARBA00010088"/>
    </source>
</evidence>
<dbReference type="InterPro" id="IPR051601">
    <property type="entry name" value="Serine_prot/Carboxylest_S33"/>
</dbReference>
<dbReference type="Gene3D" id="3.40.50.1820">
    <property type="entry name" value="alpha/beta hydrolase"/>
    <property type="match status" value="1"/>
</dbReference>
<dbReference type="InterPro" id="IPR029058">
    <property type="entry name" value="AB_hydrolase_fold"/>
</dbReference>
<accession>A0A846YGT5</accession>
<evidence type="ECO:0000259" key="5">
    <source>
        <dbReference type="Pfam" id="PF00561"/>
    </source>
</evidence>
<feature type="domain" description="Peptidase S33 tripeptidyl aminopeptidase-like C-terminal" evidence="6">
    <location>
        <begin position="406"/>
        <end position="503"/>
    </location>
</feature>
<evidence type="ECO:0000256" key="4">
    <source>
        <dbReference type="SAM" id="Phobius"/>
    </source>
</evidence>
<feature type="domain" description="AB hydrolase-1" evidence="5">
    <location>
        <begin position="106"/>
        <end position="279"/>
    </location>
</feature>
<gene>
    <name evidence="7" type="ORF">HGA15_12400</name>
</gene>